<organism evidence="3 4">
    <name type="scientific">Variovorax gossypii</name>
    <dbReference type="NCBI Taxonomy" id="1679495"/>
    <lineage>
        <taxon>Bacteria</taxon>
        <taxon>Pseudomonadati</taxon>
        <taxon>Pseudomonadota</taxon>
        <taxon>Betaproteobacteria</taxon>
        <taxon>Burkholderiales</taxon>
        <taxon>Comamonadaceae</taxon>
        <taxon>Variovorax</taxon>
    </lineage>
</organism>
<dbReference type="OrthoDB" id="8827366at2"/>
<evidence type="ECO:0008006" key="5">
    <source>
        <dbReference type="Google" id="ProtNLM"/>
    </source>
</evidence>
<reference evidence="3 4" key="1">
    <citation type="submission" date="2018-12" db="EMBL/GenBank/DDBJ databases">
        <title>The genome of Variovorax gossypii DSM 100435.</title>
        <authorList>
            <person name="Gao J."/>
            <person name="Sun J."/>
        </authorList>
    </citation>
    <scope>NUCLEOTIDE SEQUENCE [LARGE SCALE GENOMIC DNA]</scope>
    <source>
        <strain evidence="3 4">DSM 100435</strain>
    </source>
</reference>
<proteinExistence type="predicted"/>
<feature type="region of interest" description="Disordered" evidence="1">
    <location>
        <begin position="481"/>
        <end position="500"/>
    </location>
</feature>
<gene>
    <name evidence="3" type="ORF">EJP69_27605</name>
</gene>
<comment type="caution">
    <text evidence="3">The sequence shown here is derived from an EMBL/GenBank/DDBJ whole genome shotgun (WGS) entry which is preliminary data.</text>
</comment>
<dbReference type="RefSeq" id="WP_126473532.1">
    <property type="nucleotide sequence ID" value="NZ_RXOE01000011.1"/>
</dbReference>
<keyword evidence="4" id="KW-1185">Reference proteome</keyword>
<evidence type="ECO:0000256" key="1">
    <source>
        <dbReference type="SAM" id="MobiDB-lite"/>
    </source>
</evidence>
<keyword evidence="2" id="KW-0732">Signal</keyword>
<dbReference type="EMBL" id="RXOE01000011">
    <property type="protein sequence ID" value="RTQ30806.1"/>
    <property type="molecule type" value="Genomic_DNA"/>
</dbReference>
<accession>A0A3S0J4G7</accession>
<evidence type="ECO:0000313" key="3">
    <source>
        <dbReference type="EMBL" id="RTQ30806.1"/>
    </source>
</evidence>
<feature type="compositionally biased region" description="Low complexity" evidence="1">
    <location>
        <begin position="481"/>
        <end position="497"/>
    </location>
</feature>
<evidence type="ECO:0000313" key="4">
    <source>
        <dbReference type="Proteomes" id="UP000267418"/>
    </source>
</evidence>
<dbReference type="Proteomes" id="UP000267418">
    <property type="component" value="Unassembled WGS sequence"/>
</dbReference>
<name>A0A3S0J4G7_9BURK</name>
<evidence type="ECO:0000256" key="2">
    <source>
        <dbReference type="SAM" id="SignalP"/>
    </source>
</evidence>
<feature type="signal peptide" evidence="2">
    <location>
        <begin position="1"/>
        <end position="38"/>
    </location>
</feature>
<protein>
    <recommendedName>
        <fullName evidence="5">S-layer family protein</fullName>
    </recommendedName>
</protein>
<sequence length="1772" mass="166639">MKARKIQSRAARAPMFGRSSIGTAVAMALIAAASGAQAAETSVDAAYNGTATGTPSVNAGTTNSANVNAAITGATVGTTSTGTPSNPNPVAISTSGNLIGATATGNSFGNGIQAAPGLPVNNAATLGVATNTGVINSSVTGSKLASESSTLQTGSVVNADNTISAATTLNSGSSIVSGAAAVAAPAQAGTSVLTYPAGAPLFDAKGNIVVTSLQSATGTGSSATVLGNMVDLMLTANAGNTLTTAASLERNSISAVLKANSANSTAEIQSGGAPTFAGSAVVANLQANGNGILATRSASNTGSVIMGIVSGAPAGGSNVLQGSLSVQGNAISSAATGNEALGATAGVAGNRILIDDVSVAGTGTAATAANNSIHNGVGVTSNVNSDLAIVNSQGNLGVTTVAQTTGAQILAGVQSSKNSQVTLADNSITAAVTGNTASSAIATGKNAASFTGTAAVSNQQANSNAPVSALLLPSVIAAQTGESPGTGQTTGSTVSVSDNTSAATAQGNQITQSLALQAGTVALGTGNATLTGGTNSDGRVSAGGSATLTNLQGNYGSGVAATSIGSQIWLVANGGGAPVANSTLVLDDNRQEAVALGSGATNTLTLSGNSVGTGAGIASAQMNDANSAVGAGLSNPEARLLVNGNLSGGSAALTDNLQRAIAYGNSAANTLGVSAGNLAAAPGLGITPASSVTVDLLGGLPFSNSAGALPTVSAAYGVLNDQSVQANVNSAATGANTFAAAVAGNVSAASVANSGNAFVAAAYGNDAASGVTLNINNLSGANASVANVTNTQAVAGAGTGVSAIAAGGVVAGTTVTGTLADGSVTSSGNTAEALAYGSRATGNTVKVTGNDIDTSGFSLSGATLTGNVLATNAAFSVQNAQSGQGSVSAQRSGGPEVNVVVGGAVSNSKIAATGNATLAGATSNSAANGVGIDAVGVSTTTAVQNLQLTSAVVSSLTGQEGPLLTNKDGVQVVLGGASIQGSQVTVDGNSAGGSATGNAAANRIDVKGNTIAVGNGLPLGGATSIAGIAGAVADHALSNIQLVTSPTISSKTAAAFGVDTAPGAVIAGSTLSASNNTQSAKAVANTGSNAIALAATDVSARAALMSGQGSTAAVEARSFMQAFAPASVSGSSVKLSNNANTALGVINDVDNKLAVTGGTSGSLPAPALIAQGPLPGNTIAAGDQVLVNRQSAGTSVTSTADTAIYNEDRLVAGNSGLVNSSFAASGNTTYSEASANRATNAASLAGGASQSARTAVLNAQDSSAAVTANANNATKLTLTGPTALVGSSATLDGNSTIAAATGSAATNSIDVKSGAIAGGAPASATATGGPASSVAVSADHALANVQVGSGAVSATATGSIGIDSAPLSAVSASTLGVTNNSQSAKAVANTALNSVTLAGSNVGARTALQSSQAGTAPVTASSTQELFAPAGSTGSTVRLSGNSNTALGVMNDASNTLSVSSVNTLPAGATGSAALAETGSADNVTATGDHVLSNRQTAASTVSSTAATSIHNDDNAAPTTGLINGALTISGNSTFAEATANRAANTATVASSATQGASTGILNVQGSTAGVTATASTVANATLASAVPLNGSSVSLDGNTTAALARGNAATNVLESGAGSSYGGAATVGTSSLVGVPLALNVGASAAILNSQNNAGAVTATSTGTSYQVALNGTGAGVSNGTAGVTGNTLAAQAFGNSATNRVTQTALNTGAPSAAIGNYQVNSGAVTATVTSVNFGVAVSGPVGNSTLRTTGNQITASATGNSVVSTITSR</sequence>
<feature type="chain" id="PRO_5018672897" description="S-layer family protein" evidence="2">
    <location>
        <begin position="39"/>
        <end position="1772"/>
    </location>
</feature>